<dbReference type="InterPro" id="IPR036010">
    <property type="entry name" value="2Fe-2S_ferredoxin-like_sf"/>
</dbReference>
<dbReference type="PROSITE" id="PS51384">
    <property type="entry name" value="FAD_FR"/>
    <property type="match status" value="1"/>
</dbReference>
<evidence type="ECO:0000256" key="2">
    <source>
        <dbReference type="ARBA" id="ARBA00022827"/>
    </source>
</evidence>
<dbReference type="AlphaFoldDB" id="K6ZLB1"/>
<sequence>MQLIKLIHKWASVLVGIQLLIWLLSGFYFNIMDVNKIHGDQYQNKIPSVARSLAAYQPKLKDPQAILENIRANSGSVPLPTQSIKFISLQEKPYYLLTHHKGLRRHFVSDYTLVDAYTGQPKMIDAELATYIANRSYNGPGELLSATKLTPPIDDMVREKNQVWQINFGDNVNTSVYVDARTGELISHSDDDKRLADFFFMLHFMDYNGVGGFNSWHIILFAFITLWLCLSGFIWTIQLAFGGNYRIRFLAKKYPVSVKNPLNQSLAKLNISSHKNLMESLNAHDILIPSTCGGGGTCGQCKVKLNPTLSCNSAERALLTQDEIDAGHRLACQHNSSEVKEVELLAHNAKKQKLILTHSKFLSPYIKELRFKRNSEKPLNFKAGAYIQFNIPAAKGSAVPPTLPSEFQPLWEPIVKLNYKHPAISRCYSLANYDTQTNELVFLIKMQPAPKADLSPGFGSNYICNMQPGESIEAIGPFEKFHVKDSQHDVTKTMVMIGAGSGMAPLKSIILEQLEKLKCQQNMHFYFGARHKIDLIHRELFEKLSSEHQNFYFTPVLSKPESDWHGETGYVQQIIEHSFLTLGNLNQLEFYLCGPRKMMLDTIVMLKNQGVKDSEILCDDFSN</sequence>
<dbReference type="Gene3D" id="2.40.30.10">
    <property type="entry name" value="Translation factors"/>
    <property type="match status" value="1"/>
</dbReference>
<feature type="transmembrane region" description="Helical" evidence="4">
    <location>
        <begin position="12"/>
        <end position="31"/>
    </location>
</feature>
<dbReference type="OrthoDB" id="9806195at2"/>
<feature type="domain" description="2Fe-2S ferredoxin-type" evidence="5">
    <location>
        <begin position="254"/>
        <end position="350"/>
    </location>
</feature>
<keyword evidence="1" id="KW-0285">Flavoprotein</keyword>
<dbReference type="Gene3D" id="3.10.20.30">
    <property type="match status" value="1"/>
</dbReference>
<proteinExistence type="predicted"/>
<dbReference type="InterPro" id="IPR017927">
    <property type="entry name" value="FAD-bd_FR_type"/>
</dbReference>
<dbReference type="Gene3D" id="3.40.50.80">
    <property type="entry name" value="Nucleotide-binding domain of ferredoxin-NADP reductase (FNR) module"/>
    <property type="match status" value="1"/>
</dbReference>
<dbReference type="RefSeq" id="WP_007102930.1">
    <property type="nucleotide sequence ID" value="NZ_BAER01000013.1"/>
</dbReference>
<dbReference type="PRINTS" id="PR00371">
    <property type="entry name" value="FPNCR"/>
</dbReference>
<dbReference type="GO" id="GO:0016491">
    <property type="term" value="F:oxidoreductase activity"/>
    <property type="evidence" value="ECO:0007669"/>
    <property type="project" value="InterPro"/>
</dbReference>
<dbReference type="InterPro" id="IPR001433">
    <property type="entry name" value="OxRdtase_FAD/NAD-bd"/>
</dbReference>
<protein>
    <submittedName>
        <fullName evidence="7">Na+-transporting NADH:ubiquinone oxidoreductase, subunit NqrF</fullName>
    </submittedName>
</protein>
<dbReference type="GO" id="GO:0051536">
    <property type="term" value="F:iron-sulfur cluster binding"/>
    <property type="evidence" value="ECO:0007669"/>
    <property type="project" value="InterPro"/>
</dbReference>
<dbReference type="STRING" id="1129793.GPLA_0203"/>
<gene>
    <name evidence="7" type="ORF">GPLA_0203</name>
</gene>
<comment type="caution">
    <text evidence="7">The sequence shown here is derived from an EMBL/GenBank/DDBJ whole genome shotgun (WGS) entry which is preliminary data.</text>
</comment>
<keyword evidence="4" id="KW-0812">Transmembrane</keyword>
<dbReference type="PROSITE" id="PS51085">
    <property type="entry name" value="2FE2S_FER_2"/>
    <property type="match status" value="1"/>
</dbReference>
<dbReference type="InterPro" id="IPR017938">
    <property type="entry name" value="Riboflavin_synthase-like_b-brl"/>
</dbReference>
<evidence type="ECO:0000256" key="1">
    <source>
        <dbReference type="ARBA" id="ARBA00022630"/>
    </source>
</evidence>
<evidence type="ECO:0000313" key="8">
    <source>
        <dbReference type="Proteomes" id="UP000006322"/>
    </source>
</evidence>
<accession>K6ZLB1</accession>
<reference evidence="8" key="1">
    <citation type="journal article" date="2014" name="Environ. Microbiol.">
        <title>Comparative genomics of the marine bacterial genus Glaciecola reveals the high degree of genomic diversity and genomic characteristic for cold adaptation.</title>
        <authorList>
            <person name="Qin Q.L."/>
            <person name="Xie B.B."/>
            <person name="Yu Y."/>
            <person name="Shu Y.L."/>
            <person name="Rong J.C."/>
            <person name="Zhang Y.J."/>
            <person name="Zhao D.L."/>
            <person name="Chen X.L."/>
            <person name="Zhang X.Y."/>
            <person name="Chen B."/>
            <person name="Zhou B.C."/>
            <person name="Zhang Y.Z."/>
        </authorList>
    </citation>
    <scope>NUCLEOTIDE SEQUENCE [LARGE SCALE GENOMIC DNA]</scope>
    <source>
        <strain evidence="8">LMG 21857</strain>
    </source>
</reference>
<dbReference type="Pfam" id="PF00175">
    <property type="entry name" value="NAD_binding_1"/>
    <property type="match status" value="1"/>
</dbReference>
<dbReference type="EMBL" id="BAER01000013">
    <property type="protein sequence ID" value="GAC31122.1"/>
    <property type="molecule type" value="Genomic_DNA"/>
</dbReference>
<dbReference type="SUPFAM" id="SSF63380">
    <property type="entry name" value="Riboflavin synthase domain-like"/>
    <property type="match status" value="1"/>
</dbReference>
<feature type="transmembrane region" description="Helical" evidence="4">
    <location>
        <begin position="216"/>
        <end position="241"/>
    </location>
</feature>
<organism evidence="7 8">
    <name type="scientific">Paraglaciecola polaris LMG 21857</name>
    <dbReference type="NCBI Taxonomy" id="1129793"/>
    <lineage>
        <taxon>Bacteria</taxon>
        <taxon>Pseudomonadati</taxon>
        <taxon>Pseudomonadota</taxon>
        <taxon>Gammaproteobacteria</taxon>
        <taxon>Alteromonadales</taxon>
        <taxon>Alteromonadaceae</taxon>
        <taxon>Paraglaciecola</taxon>
    </lineage>
</organism>
<evidence type="ECO:0000259" key="5">
    <source>
        <dbReference type="PROSITE" id="PS51085"/>
    </source>
</evidence>
<evidence type="ECO:0000256" key="3">
    <source>
        <dbReference type="ARBA" id="ARBA00023075"/>
    </source>
</evidence>
<dbReference type="Proteomes" id="UP000006322">
    <property type="component" value="Unassembled WGS sequence"/>
</dbReference>
<keyword evidence="4" id="KW-0472">Membrane</keyword>
<evidence type="ECO:0000259" key="6">
    <source>
        <dbReference type="PROSITE" id="PS51384"/>
    </source>
</evidence>
<dbReference type="InterPro" id="IPR039261">
    <property type="entry name" value="FNR_nucleotide-bd"/>
</dbReference>
<dbReference type="PANTHER" id="PTHR43644:SF1">
    <property type="entry name" value="NAD(P)H-FLAVIN REDUCTASE"/>
    <property type="match status" value="1"/>
</dbReference>
<keyword evidence="3 7" id="KW-0830">Ubiquinone</keyword>
<feature type="domain" description="FAD-binding FR-type" evidence="6">
    <location>
        <begin position="349"/>
        <end position="484"/>
    </location>
</feature>
<evidence type="ECO:0000313" key="7">
    <source>
        <dbReference type="EMBL" id="GAC31122.1"/>
    </source>
</evidence>
<dbReference type="Pfam" id="PF00111">
    <property type="entry name" value="Fer2"/>
    <property type="match status" value="1"/>
</dbReference>
<dbReference type="InterPro" id="IPR001709">
    <property type="entry name" value="Flavoprot_Pyr_Nucl_cyt_Rdtase"/>
</dbReference>
<keyword evidence="2" id="KW-0274">FAD</keyword>
<keyword evidence="8" id="KW-1185">Reference proteome</keyword>
<name>K6ZLB1_9ALTE</name>
<dbReference type="InterPro" id="IPR001041">
    <property type="entry name" value="2Fe-2S_ferredoxin-type"/>
</dbReference>
<keyword evidence="4" id="KW-1133">Transmembrane helix</keyword>
<dbReference type="InterPro" id="IPR012675">
    <property type="entry name" value="Beta-grasp_dom_sf"/>
</dbReference>
<dbReference type="SUPFAM" id="SSF54292">
    <property type="entry name" value="2Fe-2S ferredoxin-like"/>
    <property type="match status" value="1"/>
</dbReference>
<dbReference type="SUPFAM" id="SSF52343">
    <property type="entry name" value="Ferredoxin reductase-like, C-terminal NADP-linked domain"/>
    <property type="match status" value="1"/>
</dbReference>
<evidence type="ECO:0000256" key="4">
    <source>
        <dbReference type="SAM" id="Phobius"/>
    </source>
</evidence>
<dbReference type="PANTHER" id="PTHR43644">
    <property type="entry name" value="NA(+)-TRANSLOCATING NADH-QUINONE REDUCTASE SUBUNIT"/>
    <property type="match status" value="1"/>
</dbReference>